<dbReference type="Pfam" id="PF00950">
    <property type="entry name" value="ABC-3"/>
    <property type="match status" value="1"/>
</dbReference>
<feature type="transmembrane region" description="Helical" evidence="7">
    <location>
        <begin position="198"/>
        <end position="217"/>
    </location>
</feature>
<feature type="transmembrane region" description="Helical" evidence="7">
    <location>
        <begin position="103"/>
        <end position="121"/>
    </location>
</feature>
<gene>
    <name evidence="8" type="ORF">Bealeia1_00704</name>
</gene>
<evidence type="ECO:0000313" key="8">
    <source>
        <dbReference type="EMBL" id="WVX66525.1"/>
    </source>
</evidence>
<feature type="transmembrane region" description="Helical" evidence="7">
    <location>
        <begin position="173"/>
        <end position="192"/>
    </location>
</feature>
<evidence type="ECO:0000256" key="6">
    <source>
        <dbReference type="RuleBase" id="RU003943"/>
    </source>
</evidence>
<keyword evidence="6" id="KW-0813">Transport</keyword>
<reference evidence="8 9" key="1">
    <citation type="journal article" date="2024" name="Environ. Microbiol.">
        <title>Novel evolutionary insights on the interactions of the Holosporales (Alphaproteobacteria) with eukaryotic hosts from comparative genomics.</title>
        <authorList>
            <person name="Giovannini M."/>
            <person name="Petroni G."/>
            <person name="Castelli M."/>
        </authorList>
    </citation>
    <scope>NUCLEOTIDE SEQUENCE [LARGE SCALE GENOMIC DNA]</scope>
    <source>
        <strain evidence="8 9">US_Bl 15I1</strain>
    </source>
</reference>
<feature type="transmembrane region" description="Helical" evidence="7">
    <location>
        <begin position="255"/>
        <end position="273"/>
    </location>
</feature>
<comment type="subcellular location">
    <subcellularLocation>
        <location evidence="6">Cell membrane</location>
        <topology evidence="6">Multi-pass membrane protein</topology>
    </subcellularLocation>
    <subcellularLocation>
        <location evidence="1">Membrane</location>
        <topology evidence="1">Multi-pass membrane protein</topology>
    </subcellularLocation>
</comment>
<evidence type="ECO:0000313" key="9">
    <source>
        <dbReference type="Proteomes" id="UP001330434"/>
    </source>
</evidence>
<feature type="transmembrane region" description="Helical" evidence="7">
    <location>
        <begin position="48"/>
        <end position="66"/>
    </location>
</feature>
<evidence type="ECO:0000256" key="3">
    <source>
        <dbReference type="ARBA" id="ARBA00022692"/>
    </source>
</evidence>
<feature type="transmembrane region" description="Helical" evidence="7">
    <location>
        <begin position="229"/>
        <end position="249"/>
    </location>
</feature>
<dbReference type="PANTHER" id="PTHR30477">
    <property type="entry name" value="ABC-TRANSPORTER METAL-BINDING PROTEIN"/>
    <property type="match status" value="1"/>
</dbReference>
<accession>A0ABZ2C514</accession>
<feature type="transmembrane region" description="Helical" evidence="7">
    <location>
        <begin position="141"/>
        <end position="161"/>
    </location>
</feature>
<keyword evidence="9" id="KW-1185">Reference proteome</keyword>
<keyword evidence="3 6" id="KW-0812">Transmembrane</keyword>
<dbReference type="InterPro" id="IPR037294">
    <property type="entry name" value="ABC_BtuC-like"/>
</dbReference>
<dbReference type="Proteomes" id="UP001330434">
    <property type="component" value="Chromosome"/>
</dbReference>
<feature type="transmembrane region" description="Helical" evidence="7">
    <location>
        <begin position="72"/>
        <end position="91"/>
    </location>
</feature>
<evidence type="ECO:0000256" key="5">
    <source>
        <dbReference type="ARBA" id="ARBA00023136"/>
    </source>
</evidence>
<feature type="transmembrane region" description="Helical" evidence="7">
    <location>
        <begin position="20"/>
        <end position="41"/>
    </location>
</feature>
<comment type="similarity">
    <text evidence="2 6">Belongs to the ABC-3 integral membrane protein family.</text>
</comment>
<sequence length="286" mass="30551">MADLYDFLISPFVEFLFLRRALVACWALALGCGPVGILLVLRRMTLMGDALSHAILPGAAIGFFFAGLSLPAMSLGGFFVGILVALLGGLMSRMTILNEDASFAGFYLISLALGVLIVSLHGNQVDLMHVLFGSILAVDVLSLYMVTGIASLTIVTIAIIYRPLIIECFDPGFLRSVGGAGGLYHGIFLGLVTMNLVSAFQALGTLMALGMMILPAISARLWARHVWSLFLVSILIAMTGGYVGLLLSYHLNWPSGPAIVMVVGMIYLISLVFGRGGSLKRRKGYT</sequence>
<protein>
    <submittedName>
        <fullName evidence="8">Metal ABC transporter permease</fullName>
    </submittedName>
</protein>
<keyword evidence="5 7" id="KW-0472">Membrane</keyword>
<evidence type="ECO:0000256" key="4">
    <source>
        <dbReference type="ARBA" id="ARBA00022989"/>
    </source>
</evidence>
<evidence type="ECO:0000256" key="1">
    <source>
        <dbReference type="ARBA" id="ARBA00004141"/>
    </source>
</evidence>
<dbReference type="EMBL" id="CP133270">
    <property type="protein sequence ID" value="WVX66525.1"/>
    <property type="molecule type" value="Genomic_DNA"/>
</dbReference>
<organism evidence="8 9">
    <name type="scientific">Candidatus Bealeia paramacronuclearis</name>
    <dbReference type="NCBI Taxonomy" id="1921001"/>
    <lineage>
        <taxon>Bacteria</taxon>
        <taxon>Pseudomonadati</taxon>
        <taxon>Pseudomonadota</taxon>
        <taxon>Alphaproteobacteria</taxon>
        <taxon>Holosporales</taxon>
        <taxon>Holosporaceae</taxon>
        <taxon>Candidatus Bealeia</taxon>
    </lineage>
</organism>
<evidence type="ECO:0000256" key="2">
    <source>
        <dbReference type="ARBA" id="ARBA00008034"/>
    </source>
</evidence>
<keyword evidence="4 7" id="KW-1133">Transmembrane helix</keyword>
<dbReference type="RefSeq" id="WP_331255381.1">
    <property type="nucleotide sequence ID" value="NZ_CP133270.1"/>
</dbReference>
<proteinExistence type="inferred from homology"/>
<dbReference type="Gene3D" id="1.10.3470.10">
    <property type="entry name" value="ABC transporter involved in vitamin B12 uptake, BtuC"/>
    <property type="match status" value="1"/>
</dbReference>
<dbReference type="PANTHER" id="PTHR30477:SF13">
    <property type="entry name" value="IRON TRANSPORT SYSTEM MEMBRANE PROTEIN HI_0360-RELATED"/>
    <property type="match status" value="1"/>
</dbReference>
<evidence type="ECO:0000256" key="7">
    <source>
        <dbReference type="SAM" id="Phobius"/>
    </source>
</evidence>
<name>A0ABZ2C514_9PROT</name>
<dbReference type="SUPFAM" id="SSF81345">
    <property type="entry name" value="ABC transporter involved in vitamin B12 uptake, BtuC"/>
    <property type="match status" value="1"/>
</dbReference>
<dbReference type="InterPro" id="IPR001626">
    <property type="entry name" value="ABC_TroCD"/>
</dbReference>